<dbReference type="EMBL" id="BABT02000061">
    <property type="protein sequence ID" value="GAA95253.1"/>
    <property type="molecule type" value="Genomic_DNA"/>
</dbReference>
<evidence type="ECO:0000259" key="12">
    <source>
        <dbReference type="PROSITE" id="PS50922"/>
    </source>
</evidence>
<reference evidence="13 14" key="1">
    <citation type="journal article" date="2011" name="J. Gen. Appl. Microbiol.">
        <title>Draft genome sequencing of the enigmatic basidiomycete Mixia osmundae.</title>
        <authorList>
            <person name="Nishida H."/>
            <person name="Nagatsuka Y."/>
            <person name="Sugiyama J."/>
        </authorList>
    </citation>
    <scope>NUCLEOTIDE SEQUENCE [LARGE SCALE GENOMIC DNA]</scope>
    <source>
        <strain evidence="14">CBS 9802 / IAM 14324 / JCM 22182 / KY 12970</strain>
    </source>
</reference>
<evidence type="ECO:0000256" key="9">
    <source>
        <dbReference type="PROSITE-ProRule" id="PRU00205"/>
    </source>
</evidence>
<keyword evidence="3" id="KW-0808">Transferase</keyword>
<evidence type="ECO:0000256" key="5">
    <source>
        <dbReference type="ARBA" id="ARBA00022824"/>
    </source>
</evidence>
<evidence type="ECO:0000313" key="13">
    <source>
        <dbReference type="EMBL" id="GAA95253.1"/>
    </source>
</evidence>
<evidence type="ECO:0000256" key="2">
    <source>
        <dbReference type="ARBA" id="ARBA00009808"/>
    </source>
</evidence>
<comment type="similarity">
    <text evidence="2">Belongs to the sphingosine N-acyltransferase family.</text>
</comment>
<dbReference type="GO" id="GO:0046513">
    <property type="term" value="P:ceramide biosynthetic process"/>
    <property type="evidence" value="ECO:0007669"/>
    <property type="project" value="InterPro"/>
</dbReference>
<keyword evidence="8" id="KW-0325">Glycoprotein</keyword>
<dbReference type="Proteomes" id="UP000009131">
    <property type="component" value="Unassembled WGS sequence"/>
</dbReference>
<comment type="subcellular location">
    <subcellularLocation>
        <location evidence="1">Endoplasmic reticulum membrane</location>
        <topology evidence="1">Multi-pass membrane protein</topology>
    </subcellularLocation>
</comment>
<keyword evidence="5" id="KW-0256">Endoplasmic reticulum</keyword>
<dbReference type="GO" id="GO:0050291">
    <property type="term" value="F:sphingosine N-acyltransferase activity"/>
    <property type="evidence" value="ECO:0007669"/>
    <property type="project" value="InterPro"/>
</dbReference>
<feature type="transmembrane region" description="Helical" evidence="11">
    <location>
        <begin position="398"/>
        <end position="416"/>
    </location>
</feature>
<comment type="caution">
    <text evidence="13">The sequence shown here is derived from an EMBL/GenBank/DDBJ whole genome shotgun (WGS) entry which is preliminary data.</text>
</comment>
<dbReference type="SMART" id="SM00724">
    <property type="entry name" value="TLC"/>
    <property type="match status" value="1"/>
</dbReference>
<feature type="transmembrane region" description="Helical" evidence="11">
    <location>
        <begin position="316"/>
        <end position="336"/>
    </location>
</feature>
<evidence type="ECO:0000256" key="1">
    <source>
        <dbReference type="ARBA" id="ARBA00004477"/>
    </source>
</evidence>
<feature type="transmembrane region" description="Helical" evidence="11">
    <location>
        <begin position="228"/>
        <end position="250"/>
    </location>
</feature>
<evidence type="ECO:0000313" key="14">
    <source>
        <dbReference type="Proteomes" id="UP000009131"/>
    </source>
</evidence>
<organism evidence="13 14">
    <name type="scientific">Mixia osmundae (strain CBS 9802 / IAM 14324 / JCM 22182 / KY 12970)</name>
    <dbReference type="NCBI Taxonomy" id="764103"/>
    <lineage>
        <taxon>Eukaryota</taxon>
        <taxon>Fungi</taxon>
        <taxon>Dikarya</taxon>
        <taxon>Basidiomycota</taxon>
        <taxon>Pucciniomycotina</taxon>
        <taxon>Mixiomycetes</taxon>
        <taxon>Mixiales</taxon>
        <taxon>Mixiaceae</taxon>
        <taxon>Mixia</taxon>
    </lineage>
</organism>
<dbReference type="Pfam" id="PF03798">
    <property type="entry name" value="TRAM_LAG1_CLN8"/>
    <property type="match status" value="1"/>
</dbReference>
<keyword evidence="14" id="KW-1185">Reference proteome</keyword>
<gene>
    <name evidence="13" type="primary">Mo01909</name>
    <name evidence="13" type="ORF">E5Q_01909</name>
</gene>
<dbReference type="HOGENOM" id="CLU_422768_0_0_1"/>
<dbReference type="OrthoDB" id="3053196at2759"/>
<dbReference type="RefSeq" id="XP_014569881.1">
    <property type="nucleotide sequence ID" value="XM_014714395.1"/>
</dbReference>
<evidence type="ECO:0000256" key="11">
    <source>
        <dbReference type="SAM" id="Phobius"/>
    </source>
</evidence>
<feature type="transmembrane region" description="Helical" evidence="11">
    <location>
        <begin position="168"/>
        <end position="185"/>
    </location>
</feature>
<dbReference type="eggNOG" id="KOG1607">
    <property type="taxonomic scope" value="Eukaryota"/>
</dbReference>
<sequence length="648" mass="74454">MDRACWISMELDGTECDLSGCSGQTLRARWEARARSANATLVTVSRARCQGRRRSYDSLSNFTLSASCRTESPPGLSASSDHNSVVNKSAKPINHSLTPTRVVVVPSQRKAVLRPVIMAPDKRKPKPAADQSKPNGQPLASYLRPSQGLLRDVYSLSFMRHPASSGKIIGTIYLAWLACFIARVANNPFSRFVMISHPVPLSSSLLSSKTFLSTVQGTRYFQKGYDDLYFIGFHIIVFAFLRAMLVQKFLQPLAVWSGLKGRKRDRFTEQGYAIIYHGIFSVFGLVVYKDLPVWWYRTDAFWKGYPHWQLLPQLKLYYLLQFSYWLCQMLVLILRIEAPRTDFLELCIHHAVTLWLVFWSGLINLTYIGVAVFVSMDVPEVFLAAAKMLNYHKKTEKISEVVFVIFIGVWTYFRHYENLRILYSVWFDYDRLVPQESQVFFNADTGAWLAPWMKYQVFTPIALLQVVNLFWYFLIWRLLYRLLILKELKDTREDQEDVVIADELEESIVKKDDVPGADAVVYEPRAIKVDWQDDELTITQMDSTLTARQISRDSTPRGDMLSMELTASIRNEDRHGWSYTAAACCGEFTAKIHVGLSLGTLQTVHSATWLERRCHTDWEIYADCRGMQEAGYCDIREAKVEIIRNILT</sequence>
<evidence type="ECO:0000256" key="3">
    <source>
        <dbReference type="ARBA" id="ARBA00022679"/>
    </source>
</evidence>
<evidence type="ECO:0000256" key="10">
    <source>
        <dbReference type="SAM" id="MobiDB-lite"/>
    </source>
</evidence>
<evidence type="ECO:0000256" key="4">
    <source>
        <dbReference type="ARBA" id="ARBA00022692"/>
    </source>
</evidence>
<keyword evidence="7 9" id="KW-0472">Membrane</keyword>
<name>G7DXE3_MIXOS</name>
<dbReference type="InterPro" id="IPR006634">
    <property type="entry name" value="TLC-dom"/>
</dbReference>
<feature type="transmembrane region" description="Helical" evidence="11">
    <location>
        <begin position="457"/>
        <end position="479"/>
    </location>
</feature>
<dbReference type="InterPro" id="IPR016439">
    <property type="entry name" value="Lag1/Lac1-like"/>
</dbReference>
<proteinExistence type="inferred from homology"/>
<evidence type="ECO:0000256" key="6">
    <source>
        <dbReference type="ARBA" id="ARBA00022989"/>
    </source>
</evidence>
<feature type="transmembrane region" description="Helical" evidence="11">
    <location>
        <begin position="271"/>
        <end position="296"/>
    </location>
</feature>
<dbReference type="InParanoid" id="G7DXE3"/>
<dbReference type="PANTHER" id="PTHR12560:SF11">
    <property type="entry name" value="CERAMIDE SYNTHASE LAC1-RELATED"/>
    <property type="match status" value="1"/>
</dbReference>
<dbReference type="STRING" id="764103.G7DXE3"/>
<feature type="region of interest" description="Disordered" evidence="10">
    <location>
        <begin position="119"/>
        <end position="141"/>
    </location>
</feature>
<keyword evidence="6 11" id="KW-1133">Transmembrane helix</keyword>
<evidence type="ECO:0000256" key="8">
    <source>
        <dbReference type="ARBA" id="ARBA00023180"/>
    </source>
</evidence>
<dbReference type="AlphaFoldDB" id="G7DXE3"/>
<keyword evidence="4 9" id="KW-0812">Transmembrane</keyword>
<reference evidence="13 14" key="2">
    <citation type="journal article" date="2012" name="Open Biol.">
        <title>Characteristics of nucleosomes and linker DNA regions on the genome of the basidiomycete Mixia osmundae revealed by mono- and dinucleosome mapping.</title>
        <authorList>
            <person name="Nishida H."/>
            <person name="Kondo S."/>
            <person name="Matsumoto T."/>
            <person name="Suzuki Y."/>
            <person name="Yoshikawa H."/>
            <person name="Taylor T.D."/>
            <person name="Sugiyama J."/>
        </authorList>
    </citation>
    <scope>NUCLEOTIDE SEQUENCE [LARGE SCALE GENOMIC DNA]</scope>
    <source>
        <strain evidence="14">CBS 9802 / IAM 14324 / JCM 22182 / KY 12970</strain>
    </source>
</reference>
<protein>
    <recommendedName>
        <fullName evidence="12">TLC domain-containing protein</fullName>
    </recommendedName>
</protein>
<accession>G7DXE3</accession>
<dbReference type="PROSITE" id="PS50922">
    <property type="entry name" value="TLC"/>
    <property type="match status" value="1"/>
</dbReference>
<evidence type="ECO:0000256" key="7">
    <source>
        <dbReference type="ARBA" id="ARBA00023136"/>
    </source>
</evidence>
<dbReference type="GO" id="GO:0005789">
    <property type="term" value="C:endoplasmic reticulum membrane"/>
    <property type="evidence" value="ECO:0007669"/>
    <property type="project" value="UniProtKB-SubCell"/>
</dbReference>
<feature type="domain" description="TLC" evidence="12">
    <location>
        <begin position="262"/>
        <end position="484"/>
    </location>
</feature>
<dbReference type="PANTHER" id="PTHR12560">
    <property type="entry name" value="LONGEVITY ASSURANCE FACTOR 1 LAG1"/>
    <property type="match status" value="1"/>
</dbReference>